<organism evidence="1 2">
    <name type="scientific">Echinops telfairi</name>
    <name type="common">Lesser hedgehog tenrec</name>
    <dbReference type="NCBI Taxonomy" id="9371"/>
    <lineage>
        <taxon>Eukaryota</taxon>
        <taxon>Metazoa</taxon>
        <taxon>Chordata</taxon>
        <taxon>Craniata</taxon>
        <taxon>Vertebrata</taxon>
        <taxon>Euteleostomi</taxon>
        <taxon>Mammalia</taxon>
        <taxon>Eutheria</taxon>
        <taxon>Afrotheria</taxon>
        <taxon>Tenrecidae</taxon>
        <taxon>Tenrecinae</taxon>
        <taxon>Echinops</taxon>
    </lineage>
</organism>
<accession>A0AC55DW61</accession>
<gene>
    <name evidence="2" type="primary">ZFR2</name>
</gene>
<dbReference type="Proteomes" id="UP000694863">
    <property type="component" value="Unplaced"/>
</dbReference>
<keyword evidence="1" id="KW-1185">Reference proteome</keyword>
<name>A0AC55DW61_ECHTE</name>
<evidence type="ECO:0000313" key="2">
    <source>
        <dbReference type="RefSeq" id="XP_045155987.1"/>
    </source>
</evidence>
<proteinExistence type="predicted"/>
<evidence type="ECO:0000313" key="1">
    <source>
        <dbReference type="Proteomes" id="UP000694863"/>
    </source>
</evidence>
<protein>
    <submittedName>
        <fullName evidence="2">Zinc finger RNA-binding protein 2</fullName>
    </submittedName>
</protein>
<dbReference type="RefSeq" id="XP_045155987.1">
    <property type="nucleotide sequence ID" value="XM_045300052.1"/>
</dbReference>
<sequence length="1021" mass="109852">MAPTVAAAFPPATPPLHPVSPVGYSGYQPHTSQDFGYNSRAQEPTPMAKAAYQDSYNYGPMAASGYEGHQYTQPAASHPPHSATDSLYQAGIKEGYSQPSGGYSQTQPGGTPPRCTYPTGMSVPPAASAPAAPAYTLTSCSVPTAPYPGSNYSAYDGSAYSSAGHYYPPTPTPQTQSPAPTPSALPPPPPPPPLPPPSSQWAASGNSPHAGPAAATATKPCKARSGPRQSPLHYCEVCRISCAGPQTYRDHLEGQKHKKKEAAQRSGSQPDGSLRSVQAPLRCGLCAISCTGADAYAAHIRGAKHQKVYKLHTKLGMPVPSIEPVPASTSPAQTPRAGPPAPSTPDSTPVASARPASTPSPGVPSGRLPAKRPLTVKGTSTGPSQPQAARGRPTQAIPPKAEGPSQPAARDGSRETRDWREAEPVGPNYVEEVKNEDGRTVRFRCKLCECNFNDPNARDMHVRGRRHRLQYKKKVNPDLPLVSKAGSGARRLLEEKLRKQRQRELARRRQETQRWLAEMRCFRTVDLPVSSPTRNHYATRAFQLLVNYCLAPPTFHPLLPRRGPAGRARLGAHRPVGCSHSGARHGPHPSLLSLPSPPHPSSRSIPRLQLAKDWVVIGFCWSQARLVPLHTHTHQHVILMGGQTPPDTAALCGVAVEGGAGLSKGQEFGGSVCQVTAVCPVLCPCRHYQKECWQRRREGWPSWEEHPSWTAWPPPPLMVRAGASATPLLSAQRPESSNDRHVLCRHAAIYPTEAELLAVQQAVSHSDSASPASRVLKGVMRVGLLAKGLLLRGDRMVRLALLCSEKPTGALLHKITEQLPRQLLVVTQDRYEVSSDIEDIVISSCQEPRMRVTVSVTSPVMREEPSTDIEGAEARPDPGDVLSPERCLESLAALRHAKWFQARATGLQSCVVVIRVLRDLCQRVPTWGALPNWAMELLVEKALSSAVGPLSPGDAMRRVLECVATGALLTDGPGLQDPCERDPMDVLDAMTAQEREDVTASAQNGLRAPVTNGSDLKKRMT</sequence>
<reference evidence="2" key="1">
    <citation type="submission" date="2025-08" db="UniProtKB">
        <authorList>
            <consortium name="RefSeq"/>
        </authorList>
    </citation>
    <scope>IDENTIFICATION</scope>
</reference>